<dbReference type="AlphaFoldDB" id="A0A1V4I829"/>
<dbReference type="RefSeq" id="WP_079412161.1">
    <property type="nucleotide sequence ID" value="NZ_MZGW01000003.1"/>
</dbReference>
<proteinExistence type="inferred from homology"/>
<keyword evidence="11" id="KW-0966">Cell projection</keyword>
<feature type="domain" description="Flagellar hook-associated protein FlgK helical" evidence="10">
    <location>
        <begin position="97"/>
        <end position="346"/>
    </location>
</feature>
<keyword evidence="5 7" id="KW-0964">Secreted</keyword>
<comment type="caution">
    <text evidence="11">The sequence shown here is derived from an EMBL/GenBank/DDBJ whole genome shotgun (WGS) entry which is preliminary data.</text>
</comment>
<name>A0A1V4I829_9FIRM</name>
<evidence type="ECO:0000313" key="12">
    <source>
        <dbReference type="Proteomes" id="UP000190140"/>
    </source>
</evidence>
<evidence type="ECO:0000256" key="2">
    <source>
        <dbReference type="ARBA" id="ARBA00004613"/>
    </source>
</evidence>
<dbReference type="GO" id="GO:0005576">
    <property type="term" value="C:extracellular region"/>
    <property type="evidence" value="ECO:0007669"/>
    <property type="project" value="UniProtKB-SubCell"/>
</dbReference>
<dbReference type="Pfam" id="PF00460">
    <property type="entry name" value="Flg_bb_rod"/>
    <property type="match status" value="1"/>
</dbReference>
<organism evidence="11 12">
    <name type="scientific">Alkalithermobacter paradoxus</name>
    <dbReference type="NCBI Taxonomy" id="29349"/>
    <lineage>
        <taxon>Bacteria</taxon>
        <taxon>Bacillati</taxon>
        <taxon>Bacillota</taxon>
        <taxon>Clostridia</taxon>
        <taxon>Peptostreptococcales</taxon>
        <taxon>Tepidibacteraceae</taxon>
        <taxon>Alkalithermobacter</taxon>
    </lineage>
</organism>
<dbReference type="STRING" id="29349.CLOTH_12320"/>
<feature type="domain" description="Flagellar basal body rod protein N-terminal" evidence="8">
    <location>
        <begin position="8"/>
        <end position="37"/>
    </location>
</feature>
<evidence type="ECO:0000256" key="6">
    <source>
        <dbReference type="ARBA" id="ARBA00023143"/>
    </source>
</evidence>
<dbReference type="PRINTS" id="PR01005">
    <property type="entry name" value="FLGHOOKAP1"/>
</dbReference>
<dbReference type="InterPro" id="IPR002371">
    <property type="entry name" value="FlgK"/>
</dbReference>
<reference evidence="11 12" key="1">
    <citation type="submission" date="2017-03" db="EMBL/GenBank/DDBJ databases">
        <title>Genome sequence of Clostridium thermoalcaliphilum DSM 7309.</title>
        <authorList>
            <person name="Poehlein A."/>
            <person name="Daniel R."/>
        </authorList>
    </citation>
    <scope>NUCLEOTIDE SEQUENCE [LARGE SCALE GENOMIC DNA]</scope>
    <source>
        <strain evidence="11 12">DSM 7309</strain>
    </source>
</reference>
<dbReference type="GO" id="GO:0005198">
    <property type="term" value="F:structural molecule activity"/>
    <property type="evidence" value="ECO:0007669"/>
    <property type="project" value="UniProtKB-UniRule"/>
</dbReference>
<protein>
    <recommendedName>
        <fullName evidence="4 7">Flagellar hook-associated protein 1</fullName>
        <shortName evidence="7">HAP1</shortName>
    </recommendedName>
</protein>
<feature type="domain" description="Flagellar basal-body/hook protein C-terminal" evidence="9">
    <location>
        <begin position="445"/>
        <end position="484"/>
    </location>
</feature>
<evidence type="ECO:0000259" key="10">
    <source>
        <dbReference type="Pfam" id="PF22638"/>
    </source>
</evidence>
<dbReference type="PANTHER" id="PTHR30033">
    <property type="entry name" value="FLAGELLAR HOOK-ASSOCIATED PROTEIN 1"/>
    <property type="match status" value="1"/>
</dbReference>
<keyword evidence="6 7" id="KW-0975">Bacterial flagellum</keyword>
<dbReference type="PANTHER" id="PTHR30033:SF1">
    <property type="entry name" value="FLAGELLAR HOOK-ASSOCIATED PROTEIN 1"/>
    <property type="match status" value="1"/>
</dbReference>
<dbReference type="EMBL" id="MZGW01000003">
    <property type="protein sequence ID" value="OPJ56054.1"/>
    <property type="molecule type" value="Genomic_DNA"/>
</dbReference>
<sequence>MRSTFFGFNIARSGLFTAQRALDVVGHNISNAQTPGYSRQRVEQSQLTPLAIPGGRGMLGAGVEARAVTQVRNEFLDVKYRNENNAFGEWKARYDTLSEIEAIINEPSNSGIRNVMDEFFGSIQELSKDPSSLTVRALVRQRGIALSNTINHMYNQFEKMTRDMDFAIRTTVSQINNYAKDIAKLNDAIYRFELDGSSANDLRDQRNLLIDELSKLVKVEMTEIKDPNLLNSGSGRMSILINGQALVSHDKVDLLNIDNQIEHPNVPGLLIRTLRWDSGSAINVDGLNGQLKAQLDMRDNEDGKAKGIPYYIEKLNEFTKIFVEQFNNQHSKGYGLDDAGSGNNFFEIGDVPAKSIKISNLIEQDLDYIAAASSSYPDGRGIPGDGSNALLLSEVRDNHNMFAWGSPDDFLKSLVSNLGVDAQEARRMTENQEVLLYQVDNQRQSISGVSLDEEMANMVRFQHSYNAAARMITAMDEMVDVIINRLGRVGL</sequence>
<comment type="similarity">
    <text evidence="3 7">Belongs to the flagella basal body rod proteins family.</text>
</comment>
<evidence type="ECO:0000256" key="5">
    <source>
        <dbReference type="ARBA" id="ARBA00022525"/>
    </source>
</evidence>
<dbReference type="InterPro" id="IPR010930">
    <property type="entry name" value="Flg_bb/hook_C_dom"/>
</dbReference>
<dbReference type="OrthoDB" id="9802553at2"/>
<dbReference type="SUPFAM" id="SSF64518">
    <property type="entry name" value="Phase 1 flagellin"/>
    <property type="match status" value="1"/>
</dbReference>
<evidence type="ECO:0000259" key="9">
    <source>
        <dbReference type="Pfam" id="PF06429"/>
    </source>
</evidence>
<dbReference type="Pfam" id="PF06429">
    <property type="entry name" value="Flg_bbr_C"/>
    <property type="match status" value="1"/>
</dbReference>
<keyword evidence="11" id="KW-0282">Flagellum</keyword>
<accession>A0A1V4I829</accession>
<comment type="subcellular location">
    <subcellularLocation>
        <location evidence="1 7">Bacterial flagellum</location>
    </subcellularLocation>
    <subcellularLocation>
        <location evidence="2 7">Secreted</location>
    </subcellularLocation>
</comment>
<gene>
    <name evidence="7 11" type="primary">flgK</name>
    <name evidence="11" type="ORF">CLOTH_12320</name>
</gene>
<dbReference type="InterPro" id="IPR001444">
    <property type="entry name" value="Flag_bb_rod_N"/>
</dbReference>
<evidence type="ECO:0000259" key="8">
    <source>
        <dbReference type="Pfam" id="PF00460"/>
    </source>
</evidence>
<dbReference type="Proteomes" id="UP000190140">
    <property type="component" value="Unassembled WGS sequence"/>
</dbReference>
<evidence type="ECO:0000313" key="11">
    <source>
        <dbReference type="EMBL" id="OPJ56054.1"/>
    </source>
</evidence>
<evidence type="ECO:0000256" key="4">
    <source>
        <dbReference type="ARBA" id="ARBA00016244"/>
    </source>
</evidence>
<keyword evidence="11" id="KW-0969">Cilium</keyword>
<evidence type="ECO:0000256" key="7">
    <source>
        <dbReference type="RuleBase" id="RU362065"/>
    </source>
</evidence>
<dbReference type="InterPro" id="IPR053927">
    <property type="entry name" value="FlgK_helical"/>
</dbReference>
<keyword evidence="12" id="KW-1185">Reference proteome</keyword>
<evidence type="ECO:0000256" key="1">
    <source>
        <dbReference type="ARBA" id="ARBA00004365"/>
    </source>
</evidence>
<dbReference type="NCBIfam" id="TIGR02492">
    <property type="entry name" value="flgK_ends"/>
    <property type="match status" value="1"/>
</dbReference>
<dbReference type="GO" id="GO:0044780">
    <property type="term" value="P:bacterial-type flagellum assembly"/>
    <property type="evidence" value="ECO:0007669"/>
    <property type="project" value="InterPro"/>
</dbReference>
<dbReference type="GO" id="GO:0009424">
    <property type="term" value="C:bacterial-type flagellum hook"/>
    <property type="evidence" value="ECO:0007669"/>
    <property type="project" value="UniProtKB-UniRule"/>
</dbReference>
<dbReference type="Pfam" id="PF22638">
    <property type="entry name" value="FlgK_D1"/>
    <property type="match status" value="1"/>
</dbReference>
<evidence type="ECO:0000256" key="3">
    <source>
        <dbReference type="ARBA" id="ARBA00009677"/>
    </source>
</evidence>